<evidence type="ECO:0000313" key="2">
    <source>
        <dbReference type="Proteomes" id="UP000304900"/>
    </source>
</evidence>
<dbReference type="Proteomes" id="UP000304900">
    <property type="component" value="Unassembled WGS sequence"/>
</dbReference>
<comment type="caution">
    <text evidence="1">The sequence shown here is derived from an EMBL/GenBank/DDBJ whole genome shotgun (WGS) entry which is preliminary data.</text>
</comment>
<dbReference type="InterPro" id="IPR020271">
    <property type="entry name" value="Uncharacterised_MJ1172"/>
</dbReference>
<proteinExistence type="predicted"/>
<organism evidence="1 2">
    <name type="scientific">Dyadobacter frigoris</name>
    <dbReference type="NCBI Taxonomy" id="2576211"/>
    <lineage>
        <taxon>Bacteria</taxon>
        <taxon>Pseudomonadati</taxon>
        <taxon>Bacteroidota</taxon>
        <taxon>Cytophagia</taxon>
        <taxon>Cytophagales</taxon>
        <taxon>Spirosomataceae</taxon>
        <taxon>Dyadobacter</taxon>
    </lineage>
</organism>
<evidence type="ECO:0000313" key="1">
    <source>
        <dbReference type="EMBL" id="TKT89744.1"/>
    </source>
</evidence>
<dbReference type="RefSeq" id="WP_137342376.1">
    <property type="nucleotide sequence ID" value="NZ_BSQH01000009.1"/>
</dbReference>
<reference evidence="1 2" key="1">
    <citation type="submission" date="2019-05" db="EMBL/GenBank/DDBJ databases">
        <title>Dyadobacter AR-3-8 sp. nov., isolated from arctic soil.</title>
        <authorList>
            <person name="Chaudhary D.K."/>
        </authorList>
    </citation>
    <scope>NUCLEOTIDE SEQUENCE [LARGE SCALE GENOMIC DNA]</scope>
    <source>
        <strain evidence="1 2">AR-3-8</strain>
    </source>
</reference>
<keyword evidence="2" id="KW-1185">Reference proteome</keyword>
<dbReference type="AlphaFoldDB" id="A0A4U6D6M3"/>
<protein>
    <submittedName>
        <fullName evidence="1">Uncharacterized protein</fullName>
    </submittedName>
</protein>
<dbReference type="Pfam" id="PF10884">
    <property type="entry name" value="DUF2683"/>
    <property type="match status" value="1"/>
</dbReference>
<accession>A0A4U6D6M3</accession>
<dbReference type="OrthoDB" id="827255at2"/>
<sequence>METLIFQSDNHEKLDALKAFAKSLDIYFETKEKPYDPEFVAKIQESRRQFENGQHKVIDIEDLWK</sequence>
<name>A0A4U6D6M3_9BACT</name>
<dbReference type="EMBL" id="SZVO01000011">
    <property type="protein sequence ID" value="TKT89744.1"/>
    <property type="molecule type" value="Genomic_DNA"/>
</dbReference>
<gene>
    <name evidence="1" type="ORF">FDK13_23115</name>
</gene>